<feature type="region of interest" description="Disordered" evidence="1">
    <location>
        <begin position="459"/>
        <end position="478"/>
    </location>
</feature>
<feature type="region of interest" description="Disordered" evidence="1">
    <location>
        <begin position="309"/>
        <end position="349"/>
    </location>
</feature>
<feature type="region of interest" description="Disordered" evidence="1">
    <location>
        <begin position="493"/>
        <end position="521"/>
    </location>
</feature>
<feature type="compositionally biased region" description="Low complexity" evidence="1">
    <location>
        <begin position="208"/>
        <end position="221"/>
    </location>
</feature>
<name>A0AAX4H8B0_9ASCO</name>
<organism evidence="3 4">
    <name type="scientific">Australozyma saopauloensis</name>
    <dbReference type="NCBI Taxonomy" id="291208"/>
    <lineage>
        <taxon>Eukaryota</taxon>
        <taxon>Fungi</taxon>
        <taxon>Dikarya</taxon>
        <taxon>Ascomycota</taxon>
        <taxon>Saccharomycotina</taxon>
        <taxon>Pichiomycetes</taxon>
        <taxon>Metschnikowiaceae</taxon>
        <taxon>Australozyma</taxon>
    </lineage>
</organism>
<accession>A0AAX4H8B0</accession>
<feature type="compositionally biased region" description="Polar residues" evidence="1">
    <location>
        <begin position="323"/>
        <end position="333"/>
    </location>
</feature>
<feature type="compositionally biased region" description="Low complexity" evidence="1">
    <location>
        <begin position="12"/>
        <end position="26"/>
    </location>
</feature>
<dbReference type="RefSeq" id="XP_062877027.1">
    <property type="nucleotide sequence ID" value="XM_063020957.1"/>
</dbReference>
<protein>
    <submittedName>
        <fullName evidence="3">Uncharacterized protein</fullName>
    </submittedName>
</protein>
<keyword evidence="2" id="KW-0472">Membrane</keyword>
<sequence length="689" mass="76808">MPSPTIYINKRATSSSSTSLASSSLSCSGKNADPSRCEKPASNNALEIGLGVGVPVAVILLILSVFIIRNYRKEKKEAMDHDPDFDENGDPTALPDMPAFAADSNPFRGGQKHFAGNGGYPLMEMLNKSSQDVDSMDKRSATADQLRDGFVLPYHNQTGSKASLDHFARQLGDHNSFNHHRRVSEYSSSSVHNQRTANFSERSSPVKSNLNTSSSHLTSVSPDGSPQKRRLEPSSNVAYASHLNQSTTLINYNDSSDLREPFSIKYENEPEPETDSVNAGPAKKGVTSTRAYSTNTNVADLSSEIVSIHDSDDDSEDDLYRQAHSSPTRSVLSKRTMDQSKNDTIDDTDMTTANVLSPFDEKFHDAVPKNFSELHETKGTEDRANSDGYIDGVQESDQSFIKKEVKVPRMSAFNMLQNVSDDEDDTAPSHKEVQMTEEQEIELARMKSVYKVYFDRSNSVKSSADTAPNGTFQADASRPLPNLAADQFKVNSSLSSDTDYDKRKTTTSSIYDIPSESQSQPQLAMNYPNEYHQEQGHHPQNYSQQYQHQYPEDQENYYQNYNDQYYAQQYLPQDSNFHPGYPPQGYGAHPQQQVSPMQESQNQRFYNTSSSRLPNASEFRKLSLQTFTNFEPKPRVASSPTVKQQEYFQNSDTSNGIPVPYSLLSAAMLTTGAPISLQRKYKPAGSFQT</sequence>
<feature type="compositionally biased region" description="Polar residues" evidence="1">
    <location>
        <begin position="506"/>
        <end position="521"/>
    </location>
</feature>
<reference evidence="3 4" key="1">
    <citation type="submission" date="2023-10" db="EMBL/GenBank/DDBJ databases">
        <title>Draft Genome Sequence of Candida saopaulonensis from a very Premature Infant with Sepsis.</title>
        <authorList>
            <person name="Ning Y."/>
            <person name="Dai R."/>
            <person name="Xiao M."/>
            <person name="Xu Y."/>
            <person name="Yan Q."/>
            <person name="Zhang L."/>
        </authorList>
    </citation>
    <scope>NUCLEOTIDE SEQUENCE [LARGE SCALE GENOMIC DNA]</scope>
    <source>
        <strain evidence="3 4">19XY460</strain>
    </source>
</reference>
<dbReference type="InterPro" id="IPR014805">
    <property type="entry name" value="SKG6/TOS2-like"/>
</dbReference>
<dbReference type="EMBL" id="CP138895">
    <property type="protein sequence ID" value="WPK24644.1"/>
    <property type="molecule type" value="Genomic_DNA"/>
</dbReference>
<dbReference type="GeneID" id="88172989"/>
<evidence type="ECO:0000256" key="1">
    <source>
        <dbReference type="SAM" id="MobiDB-lite"/>
    </source>
</evidence>
<dbReference type="AlphaFoldDB" id="A0AAX4H8B0"/>
<feature type="region of interest" description="Disordered" evidence="1">
    <location>
        <begin position="1"/>
        <end position="34"/>
    </location>
</feature>
<proteinExistence type="predicted"/>
<gene>
    <name evidence="3" type="ORF">PUMCH_001924</name>
</gene>
<evidence type="ECO:0000256" key="2">
    <source>
        <dbReference type="SAM" id="Phobius"/>
    </source>
</evidence>
<evidence type="ECO:0000313" key="4">
    <source>
        <dbReference type="Proteomes" id="UP001338582"/>
    </source>
</evidence>
<dbReference type="Proteomes" id="UP001338582">
    <property type="component" value="Chromosome 2"/>
</dbReference>
<feature type="region of interest" description="Disordered" evidence="1">
    <location>
        <begin position="268"/>
        <end position="288"/>
    </location>
</feature>
<dbReference type="PANTHER" id="PTHR42088">
    <property type="entry name" value="YALI0F10131P"/>
    <property type="match status" value="1"/>
</dbReference>
<keyword evidence="2" id="KW-0812">Transmembrane</keyword>
<keyword evidence="2" id="KW-1133">Transmembrane helix</keyword>
<dbReference type="KEGG" id="asau:88172989"/>
<feature type="compositionally biased region" description="Polar residues" evidence="1">
    <location>
        <begin position="185"/>
        <end position="207"/>
    </location>
</feature>
<feature type="compositionally biased region" description="Basic and acidic residues" evidence="1">
    <location>
        <begin position="335"/>
        <end position="344"/>
    </location>
</feature>
<feature type="compositionally biased region" description="Polar residues" evidence="1">
    <location>
        <begin position="459"/>
        <end position="474"/>
    </location>
</feature>
<dbReference type="Pfam" id="PF08693">
    <property type="entry name" value="SKG6"/>
    <property type="match status" value="1"/>
</dbReference>
<feature type="region of interest" description="Disordered" evidence="1">
    <location>
        <begin position="182"/>
        <end position="232"/>
    </location>
</feature>
<keyword evidence="4" id="KW-1185">Reference proteome</keyword>
<evidence type="ECO:0000313" key="3">
    <source>
        <dbReference type="EMBL" id="WPK24644.1"/>
    </source>
</evidence>
<dbReference type="PANTHER" id="PTHR42088:SF1">
    <property type="entry name" value="YALI0F10131P"/>
    <property type="match status" value="1"/>
</dbReference>
<feature type="transmembrane region" description="Helical" evidence="2">
    <location>
        <begin position="48"/>
        <end position="68"/>
    </location>
</feature>